<accession>A0A915CSM1</accession>
<feature type="region of interest" description="Disordered" evidence="1">
    <location>
        <begin position="109"/>
        <end position="138"/>
    </location>
</feature>
<feature type="region of interest" description="Disordered" evidence="1">
    <location>
        <begin position="182"/>
        <end position="203"/>
    </location>
</feature>
<dbReference type="Proteomes" id="UP000887574">
    <property type="component" value="Unplaced"/>
</dbReference>
<dbReference type="AlphaFoldDB" id="A0A915CSM1"/>
<feature type="compositionally biased region" description="Gly residues" evidence="1">
    <location>
        <begin position="126"/>
        <end position="138"/>
    </location>
</feature>
<proteinExistence type="predicted"/>
<evidence type="ECO:0000313" key="3">
    <source>
        <dbReference type="WBParaSite" id="jg11806"/>
    </source>
</evidence>
<protein>
    <submittedName>
        <fullName evidence="3">Uncharacterized protein</fullName>
    </submittedName>
</protein>
<feature type="compositionally biased region" description="Low complexity" evidence="1">
    <location>
        <begin position="304"/>
        <end position="327"/>
    </location>
</feature>
<dbReference type="WBParaSite" id="jg11806">
    <property type="protein sequence ID" value="jg11806"/>
    <property type="gene ID" value="jg11806"/>
</dbReference>
<reference evidence="3" key="1">
    <citation type="submission" date="2022-11" db="UniProtKB">
        <authorList>
            <consortium name="WormBaseParasite"/>
        </authorList>
    </citation>
    <scope>IDENTIFICATION</scope>
</reference>
<name>A0A915CSM1_9BILA</name>
<feature type="compositionally biased region" description="Low complexity" evidence="1">
    <location>
        <begin position="116"/>
        <end position="125"/>
    </location>
</feature>
<organism evidence="2 3">
    <name type="scientific">Ditylenchus dipsaci</name>
    <dbReference type="NCBI Taxonomy" id="166011"/>
    <lineage>
        <taxon>Eukaryota</taxon>
        <taxon>Metazoa</taxon>
        <taxon>Ecdysozoa</taxon>
        <taxon>Nematoda</taxon>
        <taxon>Chromadorea</taxon>
        <taxon>Rhabditida</taxon>
        <taxon>Tylenchina</taxon>
        <taxon>Tylenchomorpha</taxon>
        <taxon>Sphaerularioidea</taxon>
        <taxon>Anguinidae</taxon>
        <taxon>Anguininae</taxon>
        <taxon>Ditylenchus</taxon>
    </lineage>
</organism>
<keyword evidence="2" id="KW-1185">Reference proteome</keyword>
<evidence type="ECO:0000256" key="1">
    <source>
        <dbReference type="SAM" id="MobiDB-lite"/>
    </source>
</evidence>
<sequence length="412" mass="44469">MMMTMMEQQQAQQQQDIKPILTTSNNPGTPQPVATQQQLNVATLHHHHQQPDLYSAAPSCMFASSFGFPGALGAGILATSTAMDAAMLHHLGAANGALGGMEMMTQLEEHQMDSPGGSSSSHSHGNNGGGSAASGGSGATSDEWWGYGMLGNAAGKDTKKTLLQQQHDDRVKRPMNAFMTAAQLHHQQQQHHHHQQQQLQQQQQQQQAQQQQQLQAQQQQQAAAAAAAAASFDALKAAQVYPSMNSWNGIPSGHHSPQSINQATPLNYLDPAMYGAYGRQAYDMMTYFSNSSNQYGQASPHSPAAAYHQQAQQQQQHQANLQQQQQQQQTIDYMGVTKEPDVNGTASAVTHLFRNHFGCNEPKDGIDNTASQQAAAMALAMGMQYNPAMWTTVASAEGQVMQGLQQGGHNTM</sequence>
<feature type="region of interest" description="Disordered" evidence="1">
    <location>
        <begin position="292"/>
        <end position="327"/>
    </location>
</feature>
<evidence type="ECO:0000313" key="2">
    <source>
        <dbReference type="Proteomes" id="UP000887574"/>
    </source>
</evidence>